<dbReference type="GO" id="GO:0005524">
    <property type="term" value="F:ATP binding"/>
    <property type="evidence" value="ECO:0007669"/>
    <property type="project" value="UniProtKB-UniRule"/>
</dbReference>
<dbReference type="CDD" id="cd06571">
    <property type="entry name" value="Bac_DnaA_C"/>
    <property type="match status" value="1"/>
</dbReference>
<evidence type="ECO:0000259" key="12">
    <source>
        <dbReference type="SMART" id="SM00382"/>
    </source>
</evidence>
<organism evidence="14 15">
    <name type="scientific">Sphingomonas gilva</name>
    <dbReference type="NCBI Taxonomy" id="2305907"/>
    <lineage>
        <taxon>Bacteria</taxon>
        <taxon>Pseudomonadati</taxon>
        <taxon>Pseudomonadota</taxon>
        <taxon>Alphaproteobacteria</taxon>
        <taxon>Sphingomonadales</taxon>
        <taxon>Sphingomonadaceae</taxon>
        <taxon>Sphingomonas</taxon>
    </lineage>
</organism>
<dbReference type="InterPro" id="IPR013317">
    <property type="entry name" value="DnaA_dom"/>
</dbReference>
<evidence type="ECO:0000256" key="2">
    <source>
        <dbReference type="ARBA" id="ARBA00022490"/>
    </source>
</evidence>
<dbReference type="InterPro" id="IPR013159">
    <property type="entry name" value="DnaA_C"/>
</dbReference>
<evidence type="ECO:0000256" key="1">
    <source>
        <dbReference type="ARBA" id="ARBA00006583"/>
    </source>
</evidence>
<feature type="domain" description="Chromosomal replication initiator DnaA C-terminal" evidence="13">
    <location>
        <begin position="359"/>
        <end position="428"/>
    </location>
</feature>
<dbReference type="SMART" id="SM00382">
    <property type="entry name" value="AAA"/>
    <property type="match status" value="1"/>
</dbReference>
<feature type="region of interest" description="Domain I, interacts with DnaA modulators" evidence="8">
    <location>
        <begin position="1"/>
        <end position="89"/>
    </location>
</feature>
<dbReference type="CDD" id="cd00009">
    <property type="entry name" value="AAA"/>
    <property type="match status" value="1"/>
</dbReference>
<dbReference type="NCBIfam" id="TIGR00362">
    <property type="entry name" value="DnaA"/>
    <property type="match status" value="1"/>
</dbReference>
<sequence>MGPEEQALADAWAAVRAQLRKSAGARVFDQWLRPMVLLGAGERAGSVRLGLPSDFMTSWVAQHYEDRLAMAFRDSLPGFSGLSVETCDTRRAQAVVALKPVAEAPGPSPVHHDPFDPRFTFDRFVVGESNRLALNAAQAIAAPGVPRYSPLFLHSATGLGKTHLMHAIGHAFRASHPDASIVTMSAEKFMFEFVSAMRARDTLSFKARLRSADLLMIDDIQFIAGKEATQEEFFHTVNEVIGAGKRLVISADRSPHDLEGVESRILSRLGYGLVASIQPPEPELRRAILDAKLAELGDAGVPEDVVELLATRIGGNVRELEGALNRLVAYALLTDQRIDMDFAEKTLADVLRGVQRKITIDDIQKAVAAHFSLRTTDLLSARRARAVARPRQIAMYLAKRMTLRSLPEIGRKFGGRDHSTVIHAVRRIEELRGSDSDLDGDVRALIRQLEG</sequence>
<dbReference type="AlphaFoldDB" id="A0A396RPV3"/>
<dbReference type="GO" id="GO:0003688">
    <property type="term" value="F:DNA replication origin binding"/>
    <property type="evidence" value="ECO:0007669"/>
    <property type="project" value="UniProtKB-UniRule"/>
</dbReference>
<comment type="subcellular location">
    <subcellularLocation>
        <location evidence="8">Cytoplasm</location>
    </subcellularLocation>
</comment>
<evidence type="ECO:0000313" key="14">
    <source>
        <dbReference type="EMBL" id="RHW16293.1"/>
    </source>
</evidence>
<dbReference type="InterPro" id="IPR010921">
    <property type="entry name" value="Trp_repressor/repl_initiator"/>
</dbReference>
<dbReference type="InterPro" id="IPR001957">
    <property type="entry name" value="Chromosome_initiator_DnaA"/>
</dbReference>
<keyword evidence="6 8" id="KW-0446">Lipid-binding</keyword>
<comment type="domain">
    <text evidence="8">Domain I is involved in oligomerization and binding regulators, domain II is flexibile and of varying length in different bacteria, domain III forms the AAA+ region, while domain IV binds dsDNA.</text>
</comment>
<keyword evidence="15" id="KW-1185">Reference proteome</keyword>
<dbReference type="InterPro" id="IPR003593">
    <property type="entry name" value="AAA+_ATPase"/>
</dbReference>
<dbReference type="SUPFAM" id="SSF52540">
    <property type="entry name" value="P-loop containing nucleoside triphosphate hydrolases"/>
    <property type="match status" value="1"/>
</dbReference>
<dbReference type="GO" id="GO:0005737">
    <property type="term" value="C:cytoplasm"/>
    <property type="evidence" value="ECO:0007669"/>
    <property type="project" value="UniProtKB-SubCell"/>
</dbReference>
<keyword evidence="4 8" id="KW-0547">Nucleotide-binding</keyword>
<keyword evidence="7 8" id="KW-0238">DNA-binding</keyword>
<reference evidence="14 15" key="1">
    <citation type="submission" date="2018-08" db="EMBL/GenBank/DDBJ databases">
        <title>The multiple taxonomic identification of Sphingomonas gilva.</title>
        <authorList>
            <person name="Zhu D."/>
            <person name="Zheng S."/>
        </authorList>
    </citation>
    <scope>NUCLEOTIDE SEQUENCE [LARGE SCALE GENOMIC DNA]</scope>
    <source>
        <strain evidence="14 15">ZDH117</strain>
    </source>
</reference>
<dbReference type="EMBL" id="QWLV01000011">
    <property type="protein sequence ID" value="RHW16293.1"/>
    <property type="molecule type" value="Genomic_DNA"/>
</dbReference>
<dbReference type="PANTHER" id="PTHR30050">
    <property type="entry name" value="CHROMOSOMAL REPLICATION INITIATOR PROTEIN DNAA"/>
    <property type="match status" value="1"/>
</dbReference>
<gene>
    <name evidence="8 14" type="primary">dnaA</name>
    <name evidence="14" type="ORF">D1610_16450</name>
</gene>
<evidence type="ECO:0000256" key="10">
    <source>
        <dbReference type="RuleBase" id="RU000577"/>
    </source>
</evidence>
<evidence type="ECO:0000256" key="7">
    <source>
        <dbReference type="ARBA" id="ARBA00023125"/>
    </source>
</evidence>
<evidence type="ECO:0000313" key="15">
    <source>
        <dbReference type="Proteomes" id="UP000266693"/>
    </source>
</evidence>
<dbReference type="InterPro" id="IPR038454">
    <property type="entry name" value="DnaA_N_sf"/>
</dbReference>
<comment type="subunit">
    <text evidence="8">Oligomerizes as a right-handed, spiral filament on DNA at oriC.</text>
</comment>
<dbReference type="Proteomes" id="UP000266693">
    <property type="component" value="Unassembled WGS sequence"/>
</dbReference>
<feature type="region of interest" description="Domain IV, binds dsDNA" evidence="8">
    <location>
        <begin position="332"/>
        <end position="451"/>
    </location>
</feature>
<dbReference type="OrthoDB" id="9807019at2"/>
<evidence type="ECO:0000256" key="9">
    <source>
        <dbReference type="NCBIfam" id="TIGR00362"/>
    </source>
</evidence>
<evidence type="ECO:0000256" key="8">
    <source>
        <dbReference type="HAMAP-Rule" id="MF_00377"/>
    </source>
</evidence>
<dbReference type="PRINTS" id="PR00051">
    <property type="entry name" value="DNAA"/>
</dbReference>
<dbReference type="Pfam" id="PF08299">
    <property type="entry name" value="Bac_DnaA_C"/>
    <property type="match status" value="1"/>
</dbReference>
<dbReference type="Gene3D" id="3.30.300.180">
    <property type="match status" value="1"/>
</dbReference>
<dbReference type="PANTHER" id="PTHR30050:SF2">
    <property type="entry name" value="CHROMOSOMAL REPLICATION INITIATOR PROTEIN DNAA"/>
    <property type="match status" value="1"/>
</dbReference>
<dbReference type="GO" id="GO:0006270">
    <property type="term" value="P:DNA replication initiation"/>
    <property type="evidence" value="ECO:0007669"/>
    <property type="project" value="UniProtKB-UniRule"/>
</dbReference>
<evidence type="ECO:0000256" key="6">
    <source>
        <dbReference type="ARBA" id="ARBA00023121"/>
    </source>
</evidence>
<evidence type="ECO:0000256" key="3">
    <source>
        <dbReference type="ARBA" id="ARBA00022705"/>
    </source>
</evidence>
<dbReference type="Pfam" id="PF00308">
    <property type="entry name" value="Bac_DnaA"/>
    <property type="match status" value="1"/>
</dbReference>
<dbReference type="Gene3D" id="1.10.1750.10">
    <property type="match status" value="1"/>
</dbReference>
<dbReference type="InterPro" id="IPR020591">
    <property type="entry name" value="Chromosome_initiator_DnaA-like"/>
</dbReference>
<evidence type="ECO:0000256" key="5">
    <source>
        <dbReference type="ARBA" id="ARBA00022840"/>
    </source>
</evidence>
<dbReference type="PROSITE" id="PS01008">
    <property type="entry name" value="DNAA"/>
    <property type="match status" value="1"/>
</dbReference>
<evidence type="ECO:0000256" key="11">
    <source>
        <dbReference type="RuleBase" id="RU004227"/>
    </source>
</evidence>
<keyword evidence="5 8" id="KW-0067">ATP-binding</keyword>
<dbReference type="GO" id="GO:0008289">
    <property type="term" value="F:lipid binding"/>
    <property type="evidence" value="ECO:0007669"/>
    <property type="project" value="UniProtKB-KW"/>
</dbReference>
<dbReference type="Pfam" id="PF11638">
    <property type="entry name" value="DnaA_N"/>
    <property type="match status" value="1"/>
</dbReference>
<evidence type="ECO:0000256" key="4">
    <source>
        <dbReference type="ARBA" id="ARBA00022741"/>
    </source>
</evidence>
<dbReference type="InterPro" id="IPR027417">
    <property type="entry name" value="P-loop_NTPase"/>
</dbReference>
<accession>A0A396RPV3</accession>
<keyword evidence="3 8" id="KW-0235">DNA replication</keyword>
<dbReference type="GO" id="GO:0006275">
    <property type="term" value="P:regulation of DNA replication"/>
    <property type="evidence" value="ECO:0007669"/>
    <property type="project" value="UniProtKB-UniRule"/>
</dbReference>
<proteinExistence type="inferred from homology"/>
<keyword evidence="2 8" id="KW-0963">Cytoplasm</keyword>
<dbReference type="InterPro" id="IPR024633">
    <property type="entry name" value="DnaA_N_dom"/>
</dbReference>
<feature type="domain" description="AAA+ ATPase" evidence="12">
    <location>
        <begin position="147"/>
        <end position="324"/>
    </location>
</feature>
<comment type="function">
    <text evidence="8 10">Plays an essential role in the initiation and regulation of chromosomal replication. ATP-DnaA binds to the origin of replication (oriC) to initiate formation of the DNA replication initiation complex once per cell cycle. Binds the DnaA box (a 9 base pair repeat at the origin) and separates the double-stranded (ds)DNA. Forms a right-handed helical filament on oriC DNA; dsDNA binds to the exterior of the filament while single-stranded (ss)DNA is stabiized in the filament's interior. The ATP-DnaA-oriC complex binds and stabilizes one strand of the AT-rich DNA unwinding element (DUE), permitting loading of DNA polymerase. After initiation quickly degrades to an ADP-DnaA complex that is not apt for DNA replication. Binds acidic phospholipids.</text>
</comment>
<feature type="binding site" evidence="8">
    <location>
        <position position="162"/>
    </location>
    <ligand>
        <name>ATP</name>
        <dbReference type="ChEBI" id="CHEBI:30616"/>
    </ligand>
</feature>
<dbReference type="SUPFAM" id="SSF48295">
    <property type="entry name" value="TrpR-like"/>
    <property type="match status" value="1"/>
</dbReference>
<feature type="binding site" evidence="8">
    <location>
        <position position="161"/>
    </location>
    <ligand>
        <name>ATP</name>
        <dbReference type="ChEBI" id="CHEBI:30616"/>
    </ligand>
</feature>
<comment type="similarity">
    <text evidence="1 8 11">Belongs to the DnaA family.</text>
</comment>
<dbReference type="Gene3D" id="1.10.8.60">
    <property type="match status" value="1"/>
</dbReference>
<name>A0A396RPV3_9SPHN</name>
<dbReference type="HAMAP" id="MF_00377">
    <property type="entry name" value="DnaA_bact"/>
    <property type="match status" value="1"/>
</dbReference>
<dbReference type="InterPro" id="IPR018312">
    <property type="entry name" value="Chromosome_initiator_DnaA_CS"/>
</dbReference>
<comment type="caution">
    <text evidence="14">The sequence shown here is derived from an EMBL/GenBank/DDBJ whole genome shotgun (WGS) entry which is preliminary data.</text>
</comment>
<dbReference type="GO" id="GO:0005886">
    <property type="term" value="C:plasma membrane"/>
    <property type="evidence" value="ECO:0007669"/>
    <property type="project" value="TreeGrafter"/>
</dbReference>
<dbReference type="Gene3D" id="3.40.50.300">
    <property type="entry name" value="P-loop containing nucleotide triphosphate hydrolases"/>
    <property type="match status" value="1"/>
</dbReference>
<evidence type="ECO:0000259" key="13">
    <source>
        <dbReference type="SMART" id="SM00760"/>
    </source>
</evidence>
<feature type="binding site" evidence="8">
    <location>
        <position position="158"/>
    </location>
    <ligand>
        <name>ATP</name>
        <dbReference type="ChEBI" id="CHEBI:30616"/>
    </ligand>
</feature>
<protein>
    <recommendedName>
        <fullName evidence="8 9">Chromosomal replication initiator protein DnaA</fullName>
    </recommendedName>
</protein>
<feature type="binding site" evidence="8">
    <location>
        <position position="160"/>
    </location>
    <ligand>
        <name>ATP</name>
        <dbReference type="ChEBI" id="CHEBI:30616"/>
    </ligand>
</feature>
<comment type="caution">
    <text evidence="8">Lacks conserved residue(s) required for the propagation of feature annotation.</text>
</comment>
<dbReference type="SMART" id="SM00760">
    <property type="entry name" value="Bac_DnaA_C"/>
    <property type="match status" value="1"/>
</dbReference>